<gene>
    <name evidence="2" type="ORF">KHA91_07155</name>
</gene>
<dbReference type="Proteomes" id="UP000676456">
    <property type="component" value="Unassembled WGS sequence"/>
</dbReference>
<dbReference type="PANTHER" id="PTHR40078:SF1">
    <property type="entry name" value="INTEGRAL MEMBRANE PROTEIN"/>
    <property type="match status" value="1"/>
</dbReference>
<keyword evidence="1" id="KW-0472">Membrane</keyword>
<reference evidence="2 3" key="1">
    <citation type="submission" date="2021-05" db="EMBL/GenBank/DDBJ databases">
        <title>Novel Bacillus species.</title>
        <authorList>
            <person name="Liu G."/>
        </authorList>
    </citation>
    <scope>NUCLEOTIDE SEQUENCE [LARGE SCALE GENOMIC DNA]</scope>
    <source>
        <strain evidence="2 3">FJAT-49682</strain>
    </source>
</reference>
<dbReference type="EMBL" id="JAGYPN010000001">
    <property type="protein sequence ID" value="MBS4222536.1"/>
    <property type="molecule type" value="Genomic_DNA"/>
</dbReference>
<comment type="caution">
    <text evidence="2">The sequence shown here is derived from an EMBL/GenBank/DDBJ whole genome shotgun (WGS) entry which is preliminary data.</text>
</comment>
<sequence>MRKTNHLLPRLAIFTIGLLVMSLGIDLMIISDFGASPWDVLHVGLFYQFGLSIGTWSIIVGLFILGSSALMMKEWPQFGAYLNMILIGIFIDMYMLLPFLTEPGSWIGKTIMFFIGMIIYAYGMGIYLSAQLGAGPRDSFMLAMQVKTGWKVANVRRFMEVAVLITGWLLGGPVFVGTIVFSVAAGTFIGLALPQCKKLTDTFLKNEKLKNLFNRNEIERGAS</sequence>
<dbReference type="Pfam" id="PF19700">
    <property type="entry name" value="DUF6198"/>
    <property type="match status" value="1"/>
</dbReference>
<evidence type="ECO:0000313" key="2">
    <source>
        <dbReference type="EMBL" id="MBS4222536.1"/>
    </source>
</evidence>
<accession>A0A942UP86</accession>
<dbReference type="InterPro" id="IPR038750">
    <property type="entry name" value="YczE/YyaS-like"/>
</dbReference>
<dbReference type="AlphaFoldDB" id="A0A942UP86"/>
<dbReference type="PANTHER" id="PTHR40078">
    <property type="entry name" value="INTEGRAL MEMBRANE PROTEIN-RELATED"/>
    <property type="match status" value="1"/>
</dbReference>
<feature type="transmembrane region" description="Helical" evidence="1">
    <location>
        <begin position="161"/>
        <end position="193"/>
    </location>
</feature>
<keyword evidence="1" id="KW-1133">Transmembrane helix</keyword>
<protein>
    <submittedName>
        <fullName evidence="2">YitT family protein</fullName>
    </submittedName>
</protein>
<proteinExistence type="predicted"/>
<dbReference type="RefSeq" id="WP_213097480.1">
    <property type="nucleotide sequence ID" value="NZ_JAGYPH010000001.1"/>
</dbReference>
<name>A0A942UP86_9BACI</name>
<feature type="transmembrane region" description="Helical" evidence="1">
    <location>
        <begin position="106"/>
        <end position="128"/>
    </location>
</feature>
<feature type="transmembrane region" description="Helical" evidence="1">
    <location>
        <begin position="78"/>
        <end position="100"/>
    </location>
</feature>
<evidence type="ECO:0000313" key="3">
    <source>
        <dbReference type="Proteomes" id="UP000676456"/>
    </source>
</evidence>
<keyword evidence="3" id="KW-1185">Reference proteome</keyword>
<feature type="transmembrane region" description="Helical" evidence="1">
    <location>
        <begin position="7"/>
        <end position="25"/>
    </location>
</feature>
<evidence type="ECO:0000256" key="1">
    <source>
        <dbReference type="SAM" id="Phobius"/>
    </source>
</evidence>
<keyword evidence="1" id="KW-0812">Transmembrane</keyword>
<feature type="transmembrane region" description="Helical" evidence="1">
    <location>
        <begin position="45"/>
        <end position="66"/>
    </location>
</feature>
<organism evidence="2 3">
    <name type="scientific">Lederbergia citrea</name>
    <dbReference type="NCBI Taxonomy" id="2833581"/>
    <lineage>
        <taxon>Bacteria</taxon>
        <taxon>Bacillati</taxon>
        <taxon>Bacillota</taxon>
        <taxon>Bacilli</taxon>
        <taxon>Bacillales</taxon>
        <taxon>Bacillaceae</taxon>
        <taxon>Lederbergia</taxon>
    </lineage>
</organism>